<dbReference type="AlphaFoldDB" id="A0A5C5BDL2"/>
<keyword evidence="1" id="KW-0547">Nucleotide-binding</keyword>
<dbReference type="InterPro" id="IPR018973">
    <property type="entry name" value="MZB"/>
</dbReference>
<dbReference type="InterPro" id="IPR055227">
    <property type="entry name" value="HRQ1_WHD"/>
</dbReference>
<dbReference type="GO" id="GO:0005524">
    <property type="term" value="F:ATP binding"/>
    <property type="evidence" value="ECO:0007669"/>
    <property type="project" value="UniProtKB-KW"/>
</dbReference>
<dbReference type="Pfam" id="PF22982">
    <property type="entry name" value="WHD_HRQ1"/>
    <property type="match status" value="1"/>
</dbReference>
<dbReference type="GO" id="GO:0006289">
    <property type="term" value="P:nucleotide-excision repair"/>
    <property type="evidence" value="ECO:0007669"/>
    <property type="project" value="TreeGrafter"/>
</dbReference>
<evidence type="ECO:0000256" key="3">
    <source>
        <dbReference type="SAM" id="MobiDB-lite"/>
    </source>
</evidence>
<dbReference type="InterPro" id="IPR022307">
    <property type="entry name" value="Helicase_put_actinobac"/>
</dbReference>
<dbReference type="InterPro" id="IPR014001">
    <property type="entry name" value="Helicase_ATP-bd"/>
</dbReference>
<dbReference type="SMART" id="SM00490">
    <property type="entry name" value="HELICc"/>
    <property type="match status" value="1"/>
</dbReference>
<dbReference type="PROSITE" id="PS51192">
    <property type="entry name" value="HELICASE_ATP_BIND_1"/>
    <property type="match status" value="1"/>
</dbReference>
<feature type="compositionally biased region" description="Low complexity" evidence="3">
    <location>
        <begin position="333"/>
        <end position="348"/>
    </location>
</feature>
<feature type="domain" description="Helicase ATP-binding" evidence="4">
    <location>
        <begin position="44"/>
        <end position="237"/>
    </location>
</feature>
<sequence>MHVAELPPREGERALWPDWAPSRLVEAYRASGVSAPWRHQVEAAQAVHDGAHTVLATSTGSGKSLAAWLPALTAVLAAPAPTGSVASIRRRASVLYLSPTKALAADQASALHALLAAGGLDRDVRVTTCDGDTPPNERDWARAHADVVLSNPDFLHFTLLPGHERWSRFLRGLTHVVLDECHAYRGVLGAHVALVLRRLLRIAAHLGATPVVVAASATAGEPGETLARLIGVRAEDVVAVTRSTAPQGRRHVALWEPPPVDAPDGEDWALEAPGGTPANDGYPASPGWASSPGSPSDAAWARGGDPSDRTTDDAPPGPHPVDARSSPREPTRSGEPTPSSAPTPSGAPQDVVRRSALRETTDLLADLVLADRRTLAFVRSRAGVESVATETARTLARRTGGGLDALSSLAADDVVDPVPTLEAGGSVAVAAYRGGYLPEERRVLERALREGRLGALATTNALELGIDVSGLDAVLMAGWPGTRVSFWQQTGRAGRAGADGVAVLVAGANPLDTYLVHHPEAIFDEAVEATTFDPCNPYVLAPHLCAAAAELPLTASDVDLFGLSDDALLVELGQRGLLRRRPGGWYWNFARPESPSRLTDLRGGGAPGVAVVETATGTVLGTVDGGRSDAVVHPGAVYVHQGRTYVVDELTEDAALVHAEVAAHRTAAHAAHHATLLDVRSRAVWGPVTWAYGPVEVTSQVQSYDVRRPPSMAVIGTVPLEMPVRTLPTTGVWWSCPTDVLTAETGIAPGEVPGALHAAEHAAIGVLPLLATCDRWDIGGVSTALHPDTGAPTVIVHDGYPGGAGFAERGFRAAQRWIEATYEAVASCGCHRGCPRCVFSPKCGNGNHPLDKGAALRVLAFLRAVAPSS</sequence>
<dbReference type="InterPro" id="IPR027417">
    <property type="entry name" value="P-loop_NTPase"/>
</dbReference>
<dbReference type="Pfam" id="PF09369">
    <property type="entry name" value="MZB"/>
    <property type="match status" value="1"/>
</dbReference>
<feature type="compositionally biased region" description="Basic and acidic residues" evidence="3">
    <location>
        <begin position="321"/>
        <end position="332"/>
    </location>
</feature>
<accession>A0A5C5BDL2</accession>
<dbReference type="GO" id="GO:0036297">
    <property type="term" value="P:interstrand cross-link repair"/>
    <property type="evidence" value="ECO:0007669"/>
    <property type="project" value="TreeGrafter"/>
</dbReference>
<feature type="domain" description="Helicase C-terminal" evidence="5">
    <location>
        <begin position="363"/>
        <end position="538"/>
    </location>
</feature>
<dbReference type="Gene3D" id="3.40.50.300">
    <property type="entry name" value="P-loop containing nucleotide triphosphate hydrolases"/>
    <property type="match status" value="2"/>
</dbReference>
<proteinExistence type="predicted"/>
<dbReference type="GO" id="GO:0043138">
    <property type="term" value="F:3'-5' DNA helicase activity"/>
    <property type="evidence" value="ECO:0007669"/>
    <property type="project" value="TreeGrafter"/>
</dbReference>
<keyword evidence="7" id="KW-1185">Reference proteome</keyword>
<dbReference type="InterPro" id="IPR001650">
    <property type="entry name" value="Helicase_C-like"/>
</dbReference>
<dbReference type="SMART" id="SM00487">
    <property type="entry name" value="DEXDc"/>
    <property type="match status" value="1"/>
</dbReference>
<dbReference type="OrthoDB" id="143059at2"/>
<evidence type="ECO:0000259" key="5">
    <source>
        <dbReference type="PROSITE" id="PS51194"/>
    </source>
</evidence>
<dbReference type="Pfam" id="PF00271">
    <property type="entry name" value="Helicase_C"/>
    <property type="match status" value="1"/>
</dbReference>
<evidence type="ECO:0000259" key="4">
    <source>
        <dbReference type="PROSITE" id="PS51192"/>
    </source>
</evidence>
<dbReference type="CDD" id="cd17923">
    <property type="entry name" value="DEXHc_Hrq1-like"/>
    <property type="match status" value="1"/>
</dbReference>
<dbReference type="PANTHER" id="PTHR47957:SF3">
    <property type="entry name" value="ATP-DEPENDENT HELICASE HRQ1"/>
    <property type="match status" value="1"/>
</dbReference>
<evidence type="ECO:0000313" key="6">
    <source>
        <dbReference type="EMBL" id="TNU74936.1"/>
    </source>
</evidence>
<dbReference type="InterPro" id="IPR011545">
    <property type="entry name" value="DEAD/DEAH_box_helicase_dom"/>
</dbReference>
<dbReference type="PANTHER" id="PTHR47957">
    <property type="entry name" value="ATP-DEPENDENT HELICASE HRQ1"/>
    <property type="match status" value="1"/>
</dbReference>
<organism evidence="6 7">
    <name type="scientific">Miniimonas arenae</name>
    <dbReference type="NCBI Taxonomy" id="676201"/>
    <lineage>
        <taxon>Bacteria</taxon>
        <taxon>Bacillati</taxon>
        <taxon>Actinomycetota</taxon>
        <taxon>Actinomycetes</taxon>
        <taxon>Micrococcales</taxon>
        <taxon>Beutenbergiaceae</taxon>
        <taxon>Miniimonas</taxon>
    </lineage>
</organism>
<protein>
    <submittedName>
        <fullName evidence="6">DUF1998 domain-containing protein</fullName>
    </submittedName>
</protein>
<dbReference type="PROSITE" id="PS51194">
    <property type="entry name" value="HELICASE_CTER"/>
    <property type="match status" value="1"/>
</dbReference>
<feature type="compositionally biased region" description="Low complexity" evidence="3">
    <location>
        <begin position="283"/>
        <end position="301"/>
    </location>
</feature>
<dbReference type="NCBIfam" id="TIGR03817">
    <property type="entry name" value="DECH_helic"/>
    <property type="match status" value="1"/>
</dbReference>
<reference evidence="6 7" key="1">
    <citation type="submission" date="2019-06" db="EMBL/GenBank/DDBJ databases">
        <title>Draft genome sequence of Miniimonas arenae KCTC 19750T isolated from sea sand.</title>
        <authorList>
            <person name="Park S.-J."/>
        </authorList>
    </citation>
    <scope>NUCLEOTIDE SEQUENCE [LARGE SCALE GENOMIC DNA]</scope>
    <source>
        <strain evidence="6 7">KCTC 19750</strain>
    </source>
</reference>
<dbReference type="Pfam" id="PF00270">
    <property type="entry name" value="DEAD"/>
    <property type="match status" value="1"/>
</dbReference>
<evidence type="ECO:0000313" key="7">
    <source>
        <dbReference type="Proteomes" id="UP000313849"/>
    </source>
</evidence>
<dbReference type="Proteomes" id="UP000313849">
    <property type="component" value="Unassembled WGS sequence"/>
</dbReference>
<dbReference type="SUPFAM" id="SSF52540">
    <property type="entry name" value="P-loop containing nucleoside triphosphate hydrolases"/>
    <property type="match status" value="1"/>
</dbReference>
<dbReference type="GO" id="GO:0003676">
    <property type="term" value="F:nucleic acid binding"/>
    <property type="evidence" value="ECO:0007669"/>
    <property type="project" value="InterPro"/>
</dbReference>
<dbReference type="EMBL" id="VENP01000019">
    <property type="protein sequence ID" value="TNU74936.1"/>
    <property type="molecule type" value="Genomic_DNA"/>
</dbReference>
<keyword evidence="2" id="KW-0067">ATP-binding</keyword>
<dbReference type="CDD" id="cd18797">
    <property type="entry name" value="SF2_C_Hrq"/>
    <property type="match status" value="1"/>
</dbReference>
<evidence type="ECO:0000256" key="1">
    <source>
        <dbReference type="ARBA" id="ARBA00022741"/>
    </source>
</evidence>
<gene>
    <name evidence="6" type="ORF">FH969_06830</name>
</gene>
<feature type="region of interest" description="Disordered" evidence="3">
    <location>
        <begin position="243"/>
        <end position="350"/>
    </location>
</feature>
<comment type="caution">
    <text evidence="6">The sequence shown here is derived from an EMBL/GenBank/DDBJ whole genome shotgun (WGS) entry which is preliminary data.</text>
</comment>
<name>A0A5C5BDL2_9MICO</name>
<evidence type="ECO:0000256" key="2">
    <source>
        <dbReference type="ARBA" id="ARBA00022840"/>
    </source>
</evidence>